<feature type="non-terminal residue" evidence="1">
    <location>
        <position position="31"/>
    </location>
</feature>
<dbReference type="AlphaFoldDB" id="X1FZM2"/>
<organism evidence="1">
    <name type="scientific">marine sediment metagenome</name>
    <dbReference type="NCBI Taxonomy" id="412755"/>
    <lineage>
        <taxon>unclassified sequences</taxon>
        <taxon>metagenomes</taxon>
        <taxon>ecological metagenomes</taxon>
    </lineage>
</organism>
<name>X1FZM2_9ZZZZ</name>
<comment type="caution">
    <text evidence="1">The sequence shown here is derived from an EMBL/GenBank/DDBJ whole genome shotgun (WGS) entry which is preliminary data.</text>
</comment>
<reference evidence="1" key="1">
    <citation type="journal article" date="2014" name="Front. Microbiol.">
        <title>High frequency of phylogenetically diverse reductive dehalogenase-homologous genes in deep subseafloor sedimentary metagenomes.</title>
        <authorList>
            <person name="Kawai M."/>
            <person name="Futagami T."/>
            <person name="Toyoda A."/>
            <person name="Takaki Y."/>
            <person name="Nishi S."/>
            <person name="Hori S."/>
            <person name="Arai W."/>
            <person name="Tsubouchi T."/>
            <person name="Morono Y."/>
            <person name="Uchiyama I."/>
            <person name="Ito T."/>
            <person name="Fujiyama A."/>
            <person name="Inagaki F."/>
            <person name="Takami H."/>
        </authorList>
    </citation>
    <scope>NUCLEOTIDE SEQUENCE</scope>
    <source>
        <strain evidence="1">Expedition CK06-06</strain>
    </source>
</reference>
<dbReference type="EMBL" id="BARU01016663">
    <property type="protein sequence ID" value="GAH51101.1"/>
    <property type="molecule type" value="Genomic_DNA"/>
</dbReference>
<accession>X1FZM2</accession>
<proteinExistence type="predicted"/>
<protein>
    <submittedName>
        <fullName evidence="1">Uncharacterized protein</fullName>
    </submittedName>
</protein>
<gene>
    <name evidence="1" type="ORF">S03H2_27689</name>
</gene>
<sequence>MTITLKYAFTLSNNMRYKTNSEEYKTIRVGF</sequence>
<evidence type="ECO:0000313" key="1">
    <source>
        <dbReference type="EMBL" id="GAH51101.1"/>
    </source>
</evidence>